<gene>
    <name evidence="1" type="ORF">OSB04_029425</name>
</gene>
<dbReference type="AlphaFoldDB" id="A0AA38SJ83"/>
<organism evidence="1 2">
    <name type="scientific">Centaurea solstitialis</name>
    <name type="common">yellow star-thistle</name>
    <dbReference type="NCBI Taxonomy" id="347529"/>
    <lineage>
        <taxon>Eukaryota</taxon>
        <taxon>Viridiplantae</taxon>
        <taxon>Streptophyta</taxon>
        <taxon>Embryophyta</taxon>
        <taxon>Tracheophyta</taxon>
        <taxon>Spermatophyta</taxon>
        <taxon>Magnoliopsida</taxon>
        <taxon>eudicotyledons</taxon>
        <taxon>Gunneridae</taxon>
        <taxon>Pentapetalae</taxon>
        <taxon>asterids</taxon>
        <taxon>campanulids</taxon>
        <taxon>Asterales</taxon>
        <taxon>Asteraceae</taxon>
        <taxon>Carduoideae</taxon>
        <taxon>Cardueae</taxon>
        <taxon>Centaureinae</taxon>
        <taxon>Centaurea</taxon>
    </lineage>
</organism>
<sequence>MSYDGEQIAITEFRLQITSMLFLSSAISLTSLMEEVFTSVDRISRLQNRLVSLLILILKSIKLSYSIRRQAVAERSQGDKQSLMLYVSDCFEGIIGISSSHRGAGSTKTKSDGSVERYQTRLAAKGYSQ</sequence>
<reference evidence="1" key="1">
    <citation type="submission" date="2023-03" db="EMBL/GenBank/DDBJ databases">
        <title>Chromosome-scale reference genome and RAD-based genetic map of yellow starthistle (Centaurea solstitialis) reveal putative structural variation and QTLs associated with invader traits.</title>
        <authorList>
            <person name="Reatini B."/>
            <person name="Cang F.A."/>
            <person name="Jiang Q."/>
            <person name="Mckibben M.T.W."/>
            <person name="Barker M.S."/>
            <person name="Rieseberg L.H."/>
            <person name="Dlugosch K.M."/>
        </authorList>
    </citation>
    <scope>NUCLEOTIDE SEQUENCE</scope>
    <source>
        <strain evidence="1">CAN-66</strain>
        <tissue evidence="1">Leaf</tissue>
    </source>
</reference>
<evidence type="ECO:0000313" key="2">
    <source>
        <dbReference type="Proteomes" id="UP001172457"/>
    </source>
</evidence>
<accession>A0AA38SJ83</accession>
<name>A0AA38SJ83_9ASTR</name>
<protein>
    <submittedName>
        <fullName evidence="1">Uncharacterized protein</fullName>
    </submittedName>
</protein>
<evidence type="ECO:0000313" key="1">
    <source>
        <dbReference type="EMBL" id="KAJ9542919.1"/>
    </source>
</evidence>
<dbReference type="EMBL" id="JARYMX010000007">
    <property type="protein sequence ID" value="KAJ9542919.1"/>
    <property type="molecule type" value="Genomic_DNA"/>
</dbReference>
<comment type="caution">
    <text evidence="1">The sequence shown here is derived from an EMBL/GenBank/DDBJ whole genome shotgun (WGS) entry which is preliminary data.</text>
</comment>
<dbReference type="Proteomes" id="UP001172457">
    <property type="component" value="Chromosome 7"/>
</dbReference>
<keyword evidence="2" id="KW-1185">Reference proteome</keyword>
<proteinExistence type="predicted"/>